<dbReference type="AlphaFoldDB" id="A0A967EKW9"/>
<dbReference type="SUPFAM" id="SSF56796">
    <property type="entry name" value="Dehydroquinate synthase-like"/>
    <property type="match status" value="1"/>
</dbReference>
<evidence type="ECO:0000259" key="6">
    <source>
        <dbReference type="Pfam" id="PF00465"/>
    </source>
</evidence>
<dbReference type="FunFam" id="3.40.50.1970:FF:000003">
    <property type="entry name" value="Alcohol dehydrogenase, iron-containing"/>
    <property type="match status" value="1"/>
</dbReference>
<comment type="similarity">
    <text evidence="2">Belongs to the iron-containing alcohol dehydrogenase family.</text>
</comment>
<evidence type="ECO:0000256" key="1">
    <source>
        <dbReference type="ARBA" id="ARBA00001962"/>
    </source>
</evidence>
<dbReference type="EMBL" id="JAAORB010000027">
    <property type="protein sequence ID" value="NHQ75199.1"/>
    <property type="molecule type" value="Genomic_DNA"/>
</dbReference>
<evidence type="ECO:0000259" key="7">
    <source>
        <dbReference type="Pfam" id="PF25137"/>
    </source>
</evidence>
<evidence type="ECO:0000256" key="5">
    <source>
        <dbReference type="ARBA" id="ARBA00049243"/>
    </source>
</evidence>
<evidence type="ECO:0000256" key="4">
    <source>
        <dbReference type="ARBA" id="ARBA00023027"/>
    </source>
</evidence>
<evidence type="ECO:0000313" key="9">
    <source>
        <dbReference type="Proteomes" id="UP000639775"/>
    </source>
</evidence>
<name>A0A967EKW9_9RHOB</name>
<accession>A0A967EKW9</accession>
<keyword evidence="4" id="KW-0520">NAD</keyword>
<comment type="cofactor">
    <cofactor evidence="1">
        <name>Fe cation</name>
        <dbReference type="ChEBI" id="CHEBI:24875"/>
    </cofactor>
</comment>
<dbReference type="CDD" id="cd08183">
    <property type="entry name" value="Fe-ADH-like"/>
    <property type="match status" value="1"/>
</dbReference>
<dbReference type="PROSITE" id="PS00913">
    <property type="entry name" value="ADH_IRON_1"/>
    <property type="match status" value="1"/>
</dbReference>
<dbReference type="Gene3D" id="3.40.50.1970">
    <property type="match status" value="1"/>
</dbReference>
<comment type="caution">
    <text evidence="8">The sequence shown here is derived from an EMBL/GenBank/DDBJ whole genome shotgun (WGS) entry which is preliminary data.</text>
</comment>
<proteinExistence type="inferred from homology"/>
<keyword evidence="9" id="KW-1185">Reference proteome</keyword>
<keyword evidence="3" id="KW-0560">Oxidoreductase</keyword>
<dbReference type="Pfam" id="PF00465">
    <property type="entry name" value="Fe-ADH"/>
    <property type="match status" value="1"/>
</dbReference>
<feature type="domain" description="Alcohol dehydrogenase iron-type/glycerol dehydrogenase GldA" evidence="6">
    <location>
        <begin position="13"/>
        <end position="178"/>
    </location>
</feature>
<dbReference type="Pfam" id="PF25137">
    <property type="entry name" value="ADH_Fe_C"/>
    <property type="match status" value="1"/>
</dbReference>
<evidence type="ECO:0000313" key="8">
    <source>
        <dbReference type="EMBL" id="NHQ75199.1"/>
    </source>
</evidence>
<evidence type="ECO:0000256" key="3">
    <source>
        <dbReference type="ARBA" id="ARBA00023002"/>
    </source>
</evidence>
<dbReference type="Proteomes" id="UP000639775">
    <property type="component" value="Unassembled WGS sequence"/>
</dbReference>
<evidence type="ECO:0000256" key="2">
    <source>
        <dbReference type="ARBA" id="ARBA00007358"/>
    </source>
</evidence>
<comment type="catalytic activity">
    <reaction evidence="5">
        <text>a primary alcohol + NAD(+) = an aldehyde + NADH + H(+)</text>
        <dbReference type="Rhea" id="RHEA:10736"/>
        <dbReference type="ChEBI" id="CHEBI:15378"/>
        <dbReference type="ChEBI" id="CHEBI:15734"/>
        <dbReference type="ChEBI" id="CHEBI:17478"/>
        <dbReference type="ChEBI" id="CHEBI:57540"/>
        <dbReference type="ChEBI" id="CHEBI:57945"/>
        <dbReference type="EC" id="1.1.1.1"/>
    </reaction>
</comment>
<dbReference type="Gene3D" id="1.20.1090.10">
    <property type="entry name" value="Dehydroquinate synthase-like - alpha domain"/>
    <property type="match status" value="1"/>
</dbReference>
<organism evidence="8 9">
    <name type="scientific">Roseovarius gahaiensis</name>
    <dbReference type="NCBI Taxonomy" id="2716691"/>
    <lineage>
        <taxon>Bacteria</taxon>
        <taxon>Pseudomonadati</taxon>
        <taxon>Pseudomonadota</taxon>
        <taxon>Alphaproteobacteria</taxon>
        <taxon>Rhodobacterales</taxon>
        <taxon>Roseobacteraceae</taxon>
        <taxon>Roseovarius</taxon>
    </lineage>
</organism>
<dbReference type="GO" id="GO:0046872">
    <property type="term" value="F:metal ion binding"/>
    <property type="evidence" value="ECO:0007669"/>
    <property type="project" value="InterPro"/>
</dbReference>
<dbReference type="InterPro" id="IPR039697">
    <property type="entry name" value="Alcohol_dehydrogenase_Fe"/>
</dbReference>
<reference evidence="8" key="1">
    <citation type="submission" date="2020-03" db="EMBL/GenBank/DDBJ databases">
        <title>Roseovarius gahaiensis sp. nov., isolated from Gahai Saline Lake, China.</title>
        <authorList>
            <person name="Sun X."/>
        </authorList>
    </citation>
    <scope>NUCLEOTIDE SEQUENCE</scope>
    <source>
        <strain evidence="8">GH877</strain>
    </source>
</reference>
<dbReference type="PANTHER" id="PTHR11496:SF102">
    <property type="entry name" value="ALCOHOL DEHYDROGENASE 4"/>
    <property type="match status" value="1"/>
</dbReference>
<dbReference type="InterPro" id="IPR056798">
    <property type="entry name" value="ADH_Fe_C"/>
</dbReference>
<sequence length="381" mass="38539">MTLPNFGFLTAGDIRFGRGAAQDAAGAVLGYGRNVLLVVGGNADRSTWLRTALGQAGAGVTLFSCRSEPDVALIEQGVAAARAAKAQVVVALGGGAVIDAGKAIAALVPATRPLVDHLEVVGQGLPLDHAPLPFVALPTTAGTGAEVTKNAVIGVPTAGRKVSLRDNRMLADLAIIDPALTDDAPCLVTLASGLDAITQVIEPYICRKANPLTDALCRDAIPRGLVALKALMQGETPNARDEMAWVSLCGGLALANAGLGAVHGLAGPIGGLTGAPHGAVCGRLLPFVLQRNAQGATGELATRLAEIRGWIAQAFECAPDEATQALADWSARSGLPGLAEMGVHSGDYATLAEAALAASSMKGNPVELSQADLIAVLEQAA</sequence>
<dbReference type="InterPro" id="IPR001670">
    <property type="entry name" value="ADH_Fe/GldA"/>
</dbReference>
<dbReference type="PANTHER" id="PTHR11496">
    <property type="entry name" value="ALCOHOL DEHYDROGENASE"/>
    <property type="match status" value="1"/>
</dbReference>
<dbReference type="RefSeq" id="WP_167197935.1">
    <property type="nucleotide sequence ID" value="NZ_JAAORB010000027.1"/>
</dbReference>
<dbReference type="GO" id="GO:0004022">
    <property type="term" value="F:alcohol dehydrogenase (NAD+) activity"/>
    <property type="evidence" value="ECO:0007669"/>
    <property type="project" value="UniProtKB-EC"/>
</dbReference>
<dbReference type="InterPro" id="IPR018211">
    <property type="entry name" value="ADH_Fe_CS"/>
</dbReference>
<protein>
    <submittedName>
        <fullName evidence="8">Iron-containing alcohol dehydrogenase</fullName>
    </submittedName>
</protein>
<gene>
    <name evidence="8" type="ORF">HAT86_12110</name>
</gene>
<feature type="domain" description="Fe-containing alcohol dehydrogenase-like C-terminal" evidence="7">
    <location>
        <begin position="189"/>
        <end position="380"/>
    </location>
</feature>